<evidence type="ECO:0000256" key="1">
    <source>
        <dbReference type="ARBA" id="ARBA00006484"/>
    </source>
</evidence>
<reference evidence="4 5" key="1">
    <citation type="submission" date="2019-06" db="EMBL/GenBank/DDBJ databases">
        <title>Whole geneome sequnce of Mycobacteroides chelonae M77 isolated from bovine milk from Meghalaya, India.</title>
        <authorList>
            <person name="Vise E."/>
            <person name="Das S."/>
            <person name="Garg A."/>
            <person name="Ghatak S."/>
            <person name="Shakuntala I."/>
            <person name="Milton A.A.P."/>
            <person name="Karam A."/>
            <person name="Sanjukta R."/>
            <person name="Puro K."/>
            <person name="Sen A."/>
        </authorList>
    </citation>
    <scope>NUCLEOTIDE SEQUENCE [LARGE SCALE GENOMIC DNA]</scope>
    <source>
        <strain evidence="4 5">M77</strain>
    </source>
</reference>
<dbReference type="InterPro" id="IPR036291">
    <property type="entry name" value="NAD(P)-bd_dom_sf"/>
</dbReference>
<dbReference type="SUPFAM" id="SSF51735">
    <property type="entry name" value="NAD(P)-binding Rossmann-fold domains"/>
    <property type="match status" value="1"/>
</dbReference>
<dbReference type="PANTHER" id="PTHR24321:SF15">
    <property type="entry name" value="OXIDOREDUCTASE UCPA"/>
    <property type="match status" value="1"/>
</dbReference>
<dbReference type="Proteomes" id="UP000317728">
    <property type="component" value="Chromosome"/>
</dbReference>
<sequence length="269" mass="27870">MPLGKPITNEERVKKMVRRYDNKVALVTGAASGIGRAIAQRLAEEGAEAVVLLDRSAEVNELANTITLTGTAAMPEVVDVTDGGAVDHVVANCMKVYGRLDVVCGAAGILRTGSVAEGSMVVWDQTFDVNVRGQLNVLRASLPVMRGTGGAVCLVSSVSGLVGDRDVAAYAASKAALASLVKQTAFEEAEHGIRCNAVVPGWIDTPINDAVFSSPAQRAETIRATVPLRREGTPPEVAGLVAYLGSDEASYITGTAVLIDGGLLLGVAQ</sequence>
<dbReference type="CDD" id="cd05233">
    <property type="entry name" value="SDR_c"/>
    <property type="match status" value="1"/>
</dbReference>
<feature type="domain" description="Ketoreductase" evidence="3">
    <location>
        <begin position="23"/>
        <end position="205"/>
    </location>
</feature>
<dbReference type="GO" id="GO:0016491">
    <property type="term" value="F:oxidoreductase activity"/>
    <property type="evidence" value="ECO:0007669"/>
    <property type="project" value="UniProtKB-KW"/>
</dbReference>
<dbReference type="PRINTS" id="PR00080">
    <property type="entry name" value="SDRFAMILY"/>
</dbReference>
<dbReference type="SMART" id="SM00822">
    <property type="entry name" value="PKS_KR"/>
    <property type="match status" value="1"/>
</dbReference>
<dbReference type="EMBL" id="CP041150">
    <property type="protein sequence ID" value="QDF68769.1"/>
    <property type="molecule type" value="Genomic_DNA"/>
</dbReference>
<accession>A0AB73TVF3</accession>
<evidence type="ECO:0000256" key="2">
    <source>
        <dbReference type="ARBA" id="ARBA00023002"/>
    </source>
</evidence>
<dbReference type="Pfam" id="PF13561">
    <property type="entry name" value="adh_short_C2"/>
    <property type="match status" value="1"/>
</dbReference>
<name>A0AB73TVF3_MYCCH</name>
<dbReference type="PROSITE" id="PS00061">
    <property type="entry name" value="ADH_SHORT"/>
    <property type="match status" value="1"/>
</dbReference>
<dbReference type="AlphaFoldDB" id="A0AB73TVF3"/>
<proteinExistence type="inferred from homology"/>
<comment type="similarity">
    <text evidence="1">Belongs to the short-chain dehydrogenases/reductases (SDR) family.</text>
</comment>
<dbReference type="InterPro" id="IPR057326">
    <property type="entry name" value="KR_dom"/>
</dbReference>
<dbReference type="FunFam" id="3.40.50.720:FF:000084">
    <property type="entry name" value="Short-chain dehydrogenase reductase"/>
    <property type="match status" value="1"/>
</dbReference>
<dbReference type="PRINTS" id="PR00081">
    <property type="entry name" value="GDHRDH"/>
</dbReference>
<gene>
    <name evidence="4" type="ORF">FJK96_00260</name>
</gene>
<evidence type="ECO:0000259" key="3">
    <source>
        <dbReference type="SMART" id="SM00822"/>
    </source>
</evidence>
<evidence type="ECO:0000313" key="5">
    <source>
        <dbReference type="Proteomes" id="UP000317728"/>
    </source>
</evidence>
<dbReference type="PANTHER" id="PTHR24321">
    <property type="entry name" value="DEHYDROGENASES, SHORT CHAIN"/>
    <property type="match status" value="1"/>
</dbReference>
<dbReference type="Gene3D" id="3.40.50.720">
    <property type="entry name" value="NAD(P)-binding Rossmann-like Domain"/>
    <property type="match status" value="1"/>
</dbReference>
<protein>
    <submittedName>
        <fullName evidence="4">SDR family oxidoreductase</fullName>
    </submittedName>
</protein>
<organism evidence="4 5">
    <name type="scientific">Mycobacteroides chelonae</name>
    <name type="common">Mycobacterium chelonae</name>
    <dbReference type="NCBI Taxonomy" id="1774"/>
    <lineage>
        <taxon>Bacteria</taxon>
        <taxon>Bacillati</taxon>
        <taxon>Actinomycetota</taxon>
        <taxon>Actinomycetes</taxon>
        <taxon>Mycobacteriales</taxon>
        <taxon>Mycobacteriaceae</taxon>
        <taxon>Mycobacteroides</taxon>
    </lineage>
</organism>
<dbReference type="InterPro" id="IPR002347">
    <property type="entry name" value="SDR_fam"/>
</dbReference>
<evidence type="ECO:0000313" key="4">
    <source>
        <dbReference type="EMBL" id="QDF68769.1"/>
    </source>
</evidence>
<dbReference type="InterPro" id="IPR020904">
    <property type="entry name" value="Sc_DH/Rdtase_CS"/>
</dbReference>
<keyword evidence="2" id="KW-0560">Oxidoreductase</keyword>